<keyword evidence="3" id="KW-0472">Membrane</keyword>
<gene>
    <name evidence="6" type="ORF">HY834_19025</name>
</gene>
<feature type="domain" description="GGDEF" evidence="5">
    <location>
        <begin position="441"/>
        <end position="573"/>
    </location>
</feature>
<dbReference type="InterPro" id="IPR003660">
    <property type="entry name" value="HAMP_dom"/>
</dbReference>
<dbReference type="FunFam" id="3.30.70.270:FF:000001">
    <property type="entry name" value="Diguanylate cyclase domain protein"/>
    <property type="match status" value="1"/>
</dbReference>
<dbReference type="Gene3D" id="3.30.450.20">
    <property type="entry name" value="PAS domain"/>
    <property type="match status" value="1"/>
</dbReference>
<dbReference type="EC" id="2.7.7.65" evidence="1"/>
<dbReference type="GO" id="GO:0016020">
    <property type="term" value="C:membrane"/>
    <property type="evidence" value="ECO:0007669"/>
    <property type="project" value="InterPro"/>
</dbReference>
<dbReference type="CDD" id="cd01949">
    <property type="entry name" value="GGDEF"/>
    <property type="match status" value="1"/>
</dbReference>
<evidence type="ECO:0000259" key="4">
    <source>
        <dbReference type="PROSITE" id="PS50885"/>
    </source>
</evidence>
<dbReference type="GO" id="GO:0052621">
    <property type="term" value="F:diguanylate cyclase activity"/>
    <property type="evidence" value="ECO:0007669"/>
    <property type="project" value="UniProtKB-EC"/>
</dbReference>
<keyword evidence="3" id="KW-0812">Transmembrane</keyword>
<dbReference type="NCBIfam" id="TIGR00254">
    <property type="entry name" value="GGDEF"/>
    <property type="match status" value="1"/>
</dbReference>
<dbReference type="PROSITE" id="PS50885">
    <property type="entry name" value="HAMP"/>
    <property type="match status" value="1"/>
</dbReference>
<evidence type="ECO:0000313" key="6">
    <source>
        <dbReference type="EMBL" id="MBI4923836.1"/>
    </source>
</evidence>
<dbReference type="PANTHER" id="PTHR45138">
    <property type="entry name" value="REGULATORY COMPONENTS OF SENSORY TRANSDUCTION SYSTEM"/>
    <property type="match status" value="1"/>
</dbReference>
<evidence type="ECO:0000256" key="3">
    <source>
        <dbReference type="SAM" id="Phobius"/>
    </source>
</evidence>
<comment type="caution">
    <text evidence="6">The sequence shown here is derived from an EMBL/GenBank/DDBJ whole genome shotgun (WGS) entry which is preliminary data.</text>
</comment>
<dbReference type="SMART" id="SM00267">
    <property type="entry name" value="GGDEF"/>
    <property type="match status" value="1"/>
</dbReference>
<dbReference type="InterPro" id="IPR050469">
    <property type="entry name" value="Diguanylate_Cyclase"/>
</dbReference>
<dbReference type="Pfam" id="PF00990">
    <property type="entry name" value="GGDEF"/>
    <property type="match status" value="1"/>
</dbReference>
<dbReference type="AlphaFoldDB" id="A0A933L558"/>
<dbReference type="EMBL" id="JACRAF010000063">
    <property type="protein sequence ID" value="MBI4923836.1"/>
    <property type="molecule type" value="Genomic_DNA"/>
</dbReference>
<dbReference type="InterPro" id="IPR029787">
    <property type="entry name" value="Nucleotide_cyclase"/>
</dbReference>
<comment type="catalytic activity">
    <reaction evidence="2">
        <text>2 GTP = 3',3'-c-di-GMP + 2 diphosphate</text>
        <dbReference type="Rhea" id="RHEA:24898"/>
        <dbReference type="ChEBI" id="CHEBI:33019"/>
        <dbReference type="ChEBI" id="CHEBI:37565"/>
        <dbReference type="ChEBI" id="CHEBI:58805"/>
        <dbReference type="EC" id="2.7.7.65"/>
    </reaction>
</comment>
<proteinExistence type="predicted"/>
<feature type="transmembrane region" description="Helical" evidence="3">
    <location>
        <begin position="318"/>
        <end position="341"/>
    </location>
</feature>
<protein>
    <recommendedName>
        <fullName evidence="1">diguanylate cyclase</fullName>
        <ecNumber evidence="1">2.7.7.65</ecNumber>
    </recommendedName>
</protein>
<reference evidence="6" key="1">
    <citation type="submission" date="2020-07" db="EMBL/GenBank/DDBJ databases">
        <title>Huge and variable diversity of episymbiotic CPR bacteria and DPANN archaea in groundwater ecosystems.</title>
        <authorList>
            <person name="He C.Y."/>
            <person name="Keren R."/>
            <person name="Whittaker M."/>
            <person name="Farag I.F."/>
            <person name="Doudna J."/>
            <person name="Cate J.H.D."/>
            <person name="Banfield J.F."/>
        </authorList>
    </citation>
    <scope>NUCLEOTIDE SEQUENCE</scope>
    <source>
        <strain evidence="6">NC_groundwater_1586_Pr3_B-0.1um_66_15</strain>
    </source>
</reference>
<evidence type="ECO:0000313" key="7">
    <source>
        <dbReference type="Proteomes" id="UP000782610"/>
    </source>
</evidence>
<dbReference type="SUPFAM" id="SSF55073">
    <property type="entry name" value="Nucleotide cyclase"/>
    <property type="match status" value="1"/>
</dbReference>
<evidence type="ECO:0000256" key="2">
    <source>
        <dbReference type="ARBA" id="ARBA00034247"/>
    </source>
</evidence>
<dbReference type="InterPro" id="IPR043128">
    <property type="entry name" value="Rev_trsase/Diguanyl_cyclase"/>
</dbReference>
<evidence type="ECO:0000259" key="5">
    <source>
        <dbReference type="PROSITE" id="PS50887"/>
    </source>
</evidence>
<evidence type="ECO:0000256" key="1">
    <source>
        <dbReference type="ARBA" id="ARBA00012528"/>
    </source>
</evidence>
<keyword evidence="3" id="KW-1133">Transmembrane helix</keyword>
<sequence length="581" mass="64196">MAGKQTRRPLFSSLRTRVLLVTLLGFLAVAVPAYWGFTTLVNSTVVQLGTLFAEKQILFDRYRGLGALMQEVALAETLTRSPVMRDWARDESDPAKQSRAIAELEQYRSSFSDHSYFFVINASGKYYYNDAANAHAGSQYSHTLSRDNPRDGWYYTTAAMGGGCHLNVDHDDALGVTKVWINCVIRDGDTVLGVLGTGIDLTSFIKQVVDFPQTGVQAMFVDQTGALQAHRDPRYIDFHSLTNAIENKKTIFSLLDLPDDRAALKQMMDEVTTGDIEVRSRFMQIDGRQMLVGAGYLDRLGWYNVTFMDVDKIIDRSLFLPIGLLLAAVMIAVALLIVLMFKLIVLDRLAKVEEEVVAVKQGDRTPLMPDAGKDEIGRLSRSIALMANSVQDNMRALEHMVEERAEELRALAYVDQLTGIANRRGFSNGFSRMQAGAPPEHRLAMLLIDIDRFKEINDSYGHQAGDEVAVEMARRIATVLRPSDICGRWGGDEFIVLFADLGARGLKPIADAVRRGLSQPVVLKDGRTIEVTVSIGACLAEPGETVEQVADMADAALYSAKAGGRNRVTVYDPTSERRGVA</sequence>
<dbReference type="PANTHER" id="PTHR45138:SF9">
    <property type="entry name" value="DIGUANYLATE CYCLASE DGCM-RELATED"/>
    <property type="match status" value="1"/>
</dbReference>
<dbReference type="InterPro" id="IPR000160">
    <property type="entry name" value="GGDEF_dom"/>
</dbReference>
<dbReference type="Pfam" id="PF00672">
    <property type="entry name" value="HAMP"/>
    <property type="match status" value="1"/>
</dbReference>
<dbReference type="Proteomes" id="UP000782610">
    <property type="component" value="Unassembled WGS sequence"/>
</dbReference>
<organism evidence="6 7">
    <name type="scientific">Devosia nanyangense</name>
    <dbReference type="NCBI Taxonomy" id="1228055"/>
    <lineage>
        <taxon>Bacteria</taxon>
        <taxon>Pseudomonadati</taxon>
        <taxon>Pseudomonadota</taxon>
        <taxon>Alphaproteobacteria</taxon>
        <taxon>Hyphomicrobiales</taxon>
        <taxon>Devosiaceae</taxon>
        <taxon>Devosia</taxon>
    </lineage>
</organism>
<dbReference type="PROSITE" id="PS50887">
    <property type="entry name" value="GGDEF"/>
    <property type="match status" value="1"/>
</dbReference>
<dbReference type="Gene3D" id="6.10.340.10">
    <property type="match status" value="1"/>
</dbReference>
<name>A0A933L558_9HYPH</name>
<feature type="domain" description="HAMP" evidence="4">
    <location>
        <begin position="343"/>
        <end position="395"/>
    </location>
</feature>
<accession>A0A933L558</accession>
<dbReference type="Gene3D" id="3.30.70.270">
    <property type="match status" value="1"/>
</dbReference>
<dbReference type="GO" id="GO:0007165">
    <property type="term" value="P:signal transduction"/>
    <property type="evidence" value="ECO:0007669"/>
    <property type="project" value="InterPro"/>
</dbReference>